<dbReference type="PANTHER" id="PTHR45892:SF1">
    <property type="entry name" value="AMINOACYLASE-1"/>
    <property type="match status" value="1"/>
</dbReference>
<evidence type="ECO:0000256" key="5">
    <source>
        <dbReference type="ARBA" id="ARBA00022490"/>
    </source>
</evidence>
<organism evidence="11 12">
    <name type="scientific">Bactrocera dorsalis</name>
    <name type="common">Oriental fruit fly</name>
    <name type="synonym">Dacus dorsalis</name>
    <dbReference type="NCBI Taxonomy" id="27457"/>
    <lineage>
        <taxon>Eukaryota</taxon>
        <taxon>Metazoa</taxon>
        <taxon>Ecdysozoa</taxon>
        <taxon>Arthropoda</taxon>
        <taxon>Hexapoda</taxon>
        <taxon>Insecta</taxon>
        <taxon>Pterygota</taxon>
        <taxon>Neoptera</taxon>
        <taxon>Endopterygota</taxon>
        <taxon>Diptera</taxon>
        <taxon>Brachycera</taxon>
        <taxon>Muscomorpha</taxon>
        <taxon>Tephritoidea</taxon>
        <taxon>Tephritidae</taxon>
        <taxon>Bactrocera</taxon>
        <taxon>Bactrocera</taxon>
    </lineage>
</organism>
<keyword evidence="11" id="KW-1185">Reference proteome</keyword>
<keyword evidence="8" id="KW-0862">Zinc</keyword>
<evidence type="ECO:0000259" key="10">
    <source>
        <dbReference type="Pfam" id="PF07687"/>
    </source>
</evidence>
<dbReference type="EC" id="3.5.1.14" evidence="4"/>
<dbReference type="CDD" id="cd05646">
    <property type="entry name" value="M20_AcylaseI_like"/>
    <property type="match status" value="2"/>
</dbReference>
<dbReference type="Gene3D" id="1.10.150.900">
    <property type="match status" value="2"/>
</dbReference>
<dbReference type="GeneID" id="105229807"/>
<reference evidence="12" key="1">
    <citation type="submission" date="2025-08" db="UniProtKB">
        <authorList>
            <consortium name="RefSeq"/>
        </authorList>
    </citation>
    <scope>IDENTIFICATION</scope>
    <source>
        <tissue evidence="12">Adult</tissue>
    </source>
</reference>
<dbReference type="SUPFAM" id="SSF55031">
    <property type="entry name" value="Bacterial exopeptidase dimerisation domain"/>
    <property type="match status" value="2"/>
</dbReference>
<dbReference type="InterPro" id="IPR036264">
    <property type="entry name" value="Bact_exopeptidase_dim_dom"/>
</dbReference>
<protein>
    <recommendedName>
        <fullName evidence="4">N-acyl-aliphatic-L-amino acid amidohydrolase</fullName>
        <ecNumber evidence="4">3.5.1.14</ecNumber>
    </recommendedName>
    <alternativeName>
        <fullName evidence="9">N-acyl-L-amino-acid amidohydrolase</fullName>
    </alternativeName>
</protein>
<dbReference type="Gene3D" id="3.40.630.10">
    <property type="entry name" value="Zn peptidases"/>
    <property type="match status" value="2"/>
</dbReference>
<evidence type="ECO:0000256" key="6">
    <source>
        <dbReference type="ARBA" id="ARBA00022723"/>
    </source>
</evidence>
<evidence type="ECO:0000256" key="3">
    <source>
        <dbReference type="ARBA" id="ARBA00006247"/>
    </source>
</evidence>
<keyword evidence="7" id="KW-0378">Hydrolase</keyword>
<dbReference type="RefSeq" id="XP_049311727.1">
    <property type="nucleotide sequence ID" value="XM_049455770.1"/>
</dbReference>
<accession>A0ABM3JR68</accession>
<dbReference type="PROSITE" id="PS00758">
    <property type="entry name" value="ARGE_DAPE_CPG2_1"/>
    <property type="match status" value="1"/>
</dbReference>
<dbReference type="InterPro" id="IPR010159">
    <property type="entry name" value="N-acyl_aa_amidohydrolase"/>
</dbReference>
<dbReference type="InterPro" id="IPR002933">
    <property type="entry name" value="Peptidase_M20"/>
</dbReference>
<dbReference type="SUPFAM" id="SSF53187">
    <property type="entry name" value="Zn-dependent exopeptidases"/>
    <property type="match status" value="2"/>
</dbReference>
<proteinExistence type="inferred from homology"/>
<dbReference type="Pfam" id="PF01546">
    <property type="entry name" value="Peptidase_M20"/>
    <property type="match status" value="2"/>
</dbReference>
<keyword evidence="5" id="KW-0963">Cytoplasm</keyword>
<evidence type="ECO:0000256" key="8">
    <source>
        <dbReference type="ARBA" id="ARBA00022833"/>
    </source>
</evidence>
<evidence type="ECO:0000313" key="12">
    <source>
        <dbReference type="RefSeq" id="XP_049311727.1"/>
    </source>
</evidence>
<dbReference type="Pfam" id="PF07687">
    <property type="entry name" value="M20_dimer"/>
    <property type="match status" value="2"/>
</dbReference>
<dbReference type="InterPro" id="IPR011650">
    <property type="entry name" value="Peptidase_M20_dimer"/>
</dbReference>
<evidence type="ECO:0000256" key="2">
    <source>
        <dbReference type="ARBA" id="ARBA00004496"/>
    </source>
</evidence>
<evidence type="ECO:0000256" key="7">
    <source>
        <dbReference type="ARBA" id="ARBA00022801"/>
    </source>
</evidence>
<dbReference type="Proteomes" id="UP001652620">
    <property type="component" value="Chromosome 4"/>
</dbReference>
<evidence type="ECO:0000256" key="1">
    <source>
        <dbReference type="ARBA" id="ARBA00001947"/>
    </source>
</evidence>
<name>A0ABM3JR68_BACDO</name>
<evidence type="ECO:0000256" key="4">
    <source>
        <dbReference type="ARBA" id="ARBA00011913"/>
    </source>
</evidence>
<feature type="domain" description="Peptidase M20 dimerisation" evidence="10">
    <location>
        <begin position="611"/>
        <end position="721"/>
    </location>
</feature>
<dbReference type="PANTHER" id="PTHR45892">
    <property type="entry name" value="AMINOACYLASE-1"/>
    <property type="match status" value="1"/>
</dbReference>
<gene>
    <name evidence="12" type="primary">LOC105229807</name>
</gene>
<sequence>MSSWENNPEIEIFREYLRIPSVHPDVDYAPCVEFLKRQAIDLGLPIEIYSPAGPTKPVVVITWVGKQPDLPSVVLNSHMDVVPVFPEKWTHLPFAADIDKEGRIYARGAQDMKCVGMQYLAAIRALRKNDVILKRTIHVIFVPDEEIGGVEGMRVFIQSKDYEKLNVGFSLDEGIASADETFPVYYAERSIWHVHFIFSGTAGHGSLLHKNTVGEKFHFILNKLMEFRQGEVERLEKDSALSIGDVTTINLTRLNGGVQSNVVPPTLVAVFDMRLALSVDHDVYEKQLNKWCEEAGGGIEIKFEQKQPKVEATKIDDSNPFWLAFKKTTTELGLKITPLVFPGGTDSRYIRQAGVPAIGFSPMNNTPVLLHDHDEFLQADVYLKGIEYYKKIIPAVTNVYVLISSRFSYKRFVFSDYLILLIVVEMSSWKDNKEIEIFREYLRIPSVHPDIDYAPTVEFLKKQANELGLPIAVLHPGSVEKPTVVITWVGQQPELPTIMLNSHMDVVPVYPDKWTHPPFAAEIDEEGRIFARGSQDMKCVGMQYLAAIRALRKSGVTLKRTVHVTFLPDEEITGPMGMKAFLQSEDFKKLNVGFCFDEGIATANETFPVFYAERSLWHVHFIISGNAGHGSLLHKNTVGEKLNYILTKLFQFRQHEVDRLAKDKSLQLGDVTTINLTVVKGGVQSNVVPPVMEAVFDMRLALNVDHDVFDRQLKAWCEEAGGGVEIVYEQKEPQVAATKIDNSNPYWLAFEKTMKDLNLKIQPLVFPAGTDSYYIRGLGLPAIGFSPINHTPVLLHDHDEFLQADVYLKGIEIYKNVITAVANVEK</sequence>
<keyword evidence="6" id="KW-0479">Metal-binding</keyword>
<evidence type="ECO:0000313" key="11">
    <source>
        <dbReference type="Proteomes" id="UP001652620"/>
    </source>
</evidence>
<dbReference type="InterPro" id="IPR001261">
    <property type="entry name" value="ArgE/DapE_CS"/>
</dbReference>
<comment type="similarity">
    <text evidence="3">Belongs to the peptidase M20A family.</text>
</comment>
<feature type="domain" description="Peptidase M20 dimerisation" evidence="10">
    <location>
        <begin position="186"/>
        <end position="296"/>
    </location>
</feature>
<dbReference type="PROSITE" id="PS00759">
    <property type="entry name" value="ARGE_DAPE_CPG2_2"/>
    <property type="match status" value="2"/>
</dbReference>
<dbReference type="NCBIfam" id="TIGR01880">
    <property type="entry name" value="Ac-peptdase-euk"/>
    <property type="match status" value="2"/>
</dbReference>
<dbReference type="InterPro" id="IPR052083">
    <property type="entry name" value="Aminoacylase-1_M20A"/>
</dbReference>
<comment type="subcellular location">
    <subcellularLocation>
        <location evidence="2">Cytoplasm</location>
    </subcellularLocation>
</comment>
<comment type="cofactor">
    <cofactor evidence="1">
        <name>Zn(2+)</name>
        <dbReference type="ChEBI" id="CHEBI:29105"/>
    </cofactor>
</comment>
<evidence type="ECO:0000256" key="9">
    <source>
        <dbReference type="ARBA" id="ARBA00029656"/>
    </source>
</evidence>
<dbReference type="Gene3D" id="3.30.70.360">
    <property type="match status" value="2"/>
</dbReference>